<protein>
    <submittedName>
        <fullName evidence="4">Uncharacterized protein</fullName>
    </submittedName>
</protein>
<dbReference type="InterPro" id="IPR029067">
    <property type="entry name" value="CDC48_domain_2-like_sf"/>
</dbReference>
<proteinExistence type="predicted"/>
<dbReference type="GO" id="GO:0005524">
    <property type="term" value="F:ATP binding"/>
    <property type="evidence" value="ECO:0007669"/>
    <property type="project" value="UniProtKB-KW"/>
</dbReference>
<evidence type="ECO:0000256" key="2">
    <source>
        <dbReference type="ARBA" id="ARBA00022840"/>
    </source>
</evidence>
<evidence type="ECO:0000256" key="1">
    <source>
        <dbReference type="ARBA" id="ARBA00022741"/>
    </source>
</evidence>
<dbReference type="SUPFAM" id="SSF54585">
    <property type="entry name" value="Cdc48 domain 2-like"/>
    <property type="match status" value="1"/>
</dbReference>
<evidence type="ECO:0000256" key="3">
    <source>
        <dbReference type="SAM" id="MobiDB-lite"/>
    </source>
</evidence>
<keyword evidence="2" id="KW-0067">ATP-binding</keyword>
<dbReference type="Proteomes" id="UP000604046">
    <property type="component" value="Unassembled WGS sequence"/>
</dbReference>
<feature type="region of interest" description="Disordered" evidence="3">
    <location>
        <begin position="16"/>
        <end position="47"/>
    </location>
</feature>
<evidence type="ECO:0000313" key="4">
    <source>
        <dbReference type="EMBL" id="CAE7245218.1"/>
    </source>
</evidence>
<reference evidence="4" key="1">
    <citation type="submission" date="2021-02" db="EMBL/GenBank/DDBJ databases">
        <authorList>
            <person name="Dougan E. K."/>
            <person name="Rhodes N."/>
            <person name="Thang M."/>
            <person name="Chan C."/>
        </authorList>
    </citation>
    <scope>NUCLEOTIDE SEQUENCE</scope>
</reference>
<dbReference type="OrthoDB" id="8062037at2759"/>
<sequence length="289" mass="32935">MDDYREAQRAKWLRAQAEAENSANASNARASEVATTPSAASEVPSRDVKAPNARRVHILPVFPSSCDQSQRLEILSPVLRTMRANQTPVKTGMFLRPAGYEFVVVKCEPDDAVLSMNTDYFIEGSPLKRFEKVQFICLWDFERTRTDQDATALFQEYINPYFKTLNSSEATSIVSVNEHLQINGFEFQVMAAEPVPPEIGIVDMSTVVFVDWDNTPEFTKIHFVPFQDTLPAAYEYDVFNDYLKPYLTRNKQQSFAMNDQFTFQGVQFKVVCCEPRGERGRIGRKPQLV</sequence>
<keyword evidence="1" id="KW-0547">Nucleotide-binding</keyword>
<name>A0A812LKT3_9DINO</name>
<organism evidence="4 5">
    <name type="scientific">Symbiodinium natans</name>
    <dbReference type="NCBI Taxonomy" id="878477"/>
    <lineage>
        <taxon>Eukaryota</taxon>
        <taxon>Sar</taxon>
        <taxon>Alveolata</taxon>
        <taxon>Dinophyceae</taxon>
        <taxon>Suessiales</taxon>
        <taxon>Symbiodiniaceae</taxon>
        <taxon>Symbiodinium</taxon>
    </lineage>
</organism>
<evidence type="ECO:0000313" key="5">
    <source>
        <dbReference type="Proteomes" id="UP000604046"/>
    </source>
</evidence>
<keyword evidence="5" id="KW-1185">Reference proteome</keyword>
<accession>A0A812LKT3</accession>
<dbReference type="Gene3D" id="3.10.330.10">
    <property type="match status" value="2"/>
</dbReference>
<comment type="caution">
    <text evidence="4">The sequence shown here is derived from an EMBL/GenBank/DDBJ whole genome shotgun (WGS) entry which is preliminary data.</text>
</comment>
<feature type="compositionally biased region" description="Low complexity" evidence="3">
    <location>
        <begin position="16"/>
        <end position="34"/>
    </location>
</feature>
<dbReference type="AlphaFoldDB" id="A0A812LKT3"/>
<gene>
    <name evidence="4" type="ORF">SNAT2548_LOCUS11546</name>
</gene>
<dbReference type="EMBL" id="CAJNDS010001046">
    <property type="protein sequence ID" value="CAE7245218.1"/>
    <property type="molecule type" value="Genomic_DNA"/>
</dbReference>